<comment type="caution">
    <text evidence="4">The sequence shown here is derived from an EMBL/GenBank/DDBJ whole genome shotgun (WGS) entry which is preliminary data.</text>
</comment>
<keyword evidence="1" id="KW-0863">Zinc-finger</keyword>
<dbReference type="OrthoDB" id="124789at2759"/>
<keyword evidence="1" id="KW-0479">Metal-binding</keyword>
<feature type="compositionally biased region" description="Polar residues" evidence="2">
    <location>
        <begin position="689"/>
        <end position="705"/>
    </location>
</feature>
<evidence type="ECO:0000256" key="1">
    <source>
        <dbReference type="PROSITE-ProRule" id="PRU00325"/>
    </source>
</evidence>
<accession>A0A9J6GIU4</accession>
<dbReference type="PANTHER" id="PTHR31569:SF4">
    <property type="entry name" value="SWIM-TYPE DOMAIN-CONTAINING PROTEIN"/>
    <property type="match status" value="1"/>
</dbReference>
<dbReference type="InterPro" id="IPR007527">
    <property type="entry name" value="Znf_SWIM"/>
</dbReference>
<keyword evidence="1" id="KW-0862">Zinc</keyword>
<evidence type="ECO:0000313" key="5">
    <source>
        <dbReference type="Proteomes" id="UP000821853"/>
    </source>
</evidence>
<dbReference type="InterPro" id="IPR052579">
    <property type="entry name" value="Zinc_finger_SWIM"/>
</dbReference>
<dbReference type="VEuPathDB" id="VectorBase:HLOH_062358"/>
<organism evidence="4 5">
    <name type="scientific">Haemaphysalis longicornis</name>
    <name type="common">Bush tick</name>
    <dbReference type="NCBI Taxonomy" id="44386"/>
    <lineage>
        <taxon>Eukaryota</taxon>
        <taxon>Metazoa</taxon>
        <taxon>Ecdysozoa</taxon>
        <taxon>Arthropoda</taxon>
        <taxon>Chelicerata</taxon>
        <taxon>Arachnida</taxon>
        <taxon>Acari</taxon>
        <taxon>Parasitiformes</taxon>
        <taxon>Ixodida</taxon>
        <taxon>Ixodoidea</taxon>
        <taxon>Ixodidae</taxon>
        <taxon>Haemaphysalinae</taxon>
        <taxon>Haemaphysalis</taxon>
    </lineage>
</organism>
<dbReference type="Pfam" id="PF21599">
    <property type="entry name" value="ZSWIM3_N"/>
    <property type="match status" value="1"/>
</dbReference>
<sequence>MEVRVGERFNSYDEFETALHRFGVQTNTLFVKERTKSVAVVNASLTANSVKLDSKLQFANATFTCKHGGRRRTTGTGIRPNQRTMKRDCPVQVVIAAKRASQQLEITSAVLEHNHATTKEMFDSYPECRRFDDEEKEFVEPLLEMKVRPSMILQRLNEKTGKAHITKDLHNLKQQKNRDDAAQLMAAIAECRRKDNAKIIPVTDESQELQILYIQTPHMRKAFDAFPEVLLLDATYRTNKLRMPLFVFVVEDGAGRSHVVAYAFVASEQQHVVTKLLDIFVKENTAASKTSVVVVDKDFTEISAVRETFPSKPAVQLCQFHVTKAFKIAAGQHAKSAQERDRLVSSFNDMLCAPTSQLFEEAHAEFLRYASEDARIYFEKNWAKIPEMWARHLCDTSFTAGNNTTNRVESHNGKLKNILSSHEKLHDALRSLLNISDSLLQEARHQAALLQTCEFYSYNASGDVEKMCFKELTPYACALVSSELTKVRENPPEIRQLAPNLYSVSSACGNTWHEVSTEKQTCSCTTFSRMGLLCRHFLATCEKYGIMPDLKTAIKARWFKSYQLDYMAKNTESGSSQQPSEICPNEEIATMPGPSYEKMNRSQRFNFAMRTFKTMADHLADCPTDIFTARLGLLEEIHTGWLKGQDIIMATDNSDVGPDLGSTGQAPCHQVATAEALGQEAQQEHRTKTSSPEYGNANSMQPCQEASSSSAAAHETHSSLHHQGQVSEVKKVLLKRCLGSPNIISNPCRSSIGKELMH</sequence>
<evidence type="ECO:0000313" key="4">
    <source>
        <dbReference type="EMBL" id="KAH9374817.1"/>
    </source>
</evidence>
<dbReference type="PANTHER" id="PTHR31569">
    <property type="entry name" value="SWIM-TYPE DOMAIN-CONTAINING PROTEIN"/>
    <property type="match status" value="1"/>
</dbReference>
<dbReference type="InterPro" id="IPR048324">
    <property type="entry name" value="ZSWIM1-3_RNaseH-like"/>
</dbReference>
<proteinExistence type="predicted"/>
<keyword evidence="5" id="KW-1185">Reference proteome</keyword>
<dbReference type="OMA" id="HEMKAFC"/>
<dbReference type="PROSITE" id="PS50966">
    <property type="entry name" value="ZF_SWIM"/>
    <property type="match status" value="1"/>
</dbReference>
<evidence type="ECO:0000256" key="2">
    <source>
        <dbReference type="SAM" id="MobiDB-lite"/>
    </source>
</evidence>
<protein>
    <recommendedName>
        <fullName evidence="3">SWIM-type domain-containing protein</fullName>
    </recommendedName>
</protein>
<dbReference type="Pfam" id="PF21056">
    <property type="entry name" value="ZSWIM1-3_RNaseH-like"/>
    <property type="match status" value="1"/>
</dbReference>
<name>A0A9J6GIU4_HAELO</name>
<dbReference type="AlphaFoldDB" id="A0A9J6GIU4"/>
<reference evidence="4 5" key="1">
    <citation type="journal article" date="2020" name="Cell">
        <title>Large-Scale Comparative Analyses of Tick Genomes Elucidate Their Genetic Diversity and Vector Capacities.</title>
        <authorList>
            <consortium name="Tick Genome and Microbiome Consortium (TIGMIC)"/>
            <person name="Jia N."/>
            <person name="Wang J."/>
            <person name="Shi W."/>
            <person name="Du L."/>
            <person name="Sun Y."/>
            <person name="Zhan W."/>
            <person name="Jiang J.F."/>
            <person name="Wang Q."/>
            <person name="Zhang B."/>
            <person name="Ji P."/>
            <person name="Bell-Sakyi L."/>
            <person name="Cui X.M."/>
            <person name="Yuan T.T."/>
            <person name="Jiang B.G."/>
            <person name="Yang W.F."/>
            <person name="Lam T.T."/>
            <person name="Chang Q.C."/>
            <person name="Ding S.J."/>
            <person name="Wang X.J."/>
            <person name="Zhu J.G."/>
            <person name="Ruan X.D."/>
            <person name="Zhao L."/>
            <person name="Wei J.T."/>
            <person name="Ye R.Z."/>
            <person name="Que T.C."/>
            <person name="Du C.H."/>
            <person name="Zhou Y.H."/>
            <person name="Cheng J.X."/>
            <person name="Dai P.F."/>
            <person name="Guo W.B."/>
            <person name="Han X.H."/>
            <person name="Huang E.J."/>
            <person name="Li L.F."/>
            <person name="Wei W."/>
            <person name="Gao Y.C."/>
            <person name="Liu J.Z."/>
            <person name="Shao H.Z."/>
            <person name="Wang X."/>
            <person name="Wang C.C."/>
            <person name="Yang T.C."/>
            <person name="Huo Q.B."/>
            <person name="Li W."/>
            <person name="Chen H.Y."/>
            <person name="Chen S.E."/>
            <person name="Zhou L.G."/>
            <person name="Ni X.B."/>
            <person name="Tian J.H."/>
            <person name="Sheng Y."/>
            <person name="Liu T."/>
            <person name="Pan Y.S."/>
            <person name="Xia L.Y."/>
            <person name="Li J."/>
            <person name="Zhao F."/>
            <person name="Cao W.C."/>
        </authorList>
    </citation>
    <scope>NUCLEOTIDE SEQUENCE [LARGE SCALE GENOMIC DNA]</scope>
    <source>
        <strain evidence="4">HaeL-2018</strain>
    </source>
</reference>
<dbReference type="InterPro" id="IPR048325">
    <property type="entry name" value="ZSWIM3_N"/>
</dbReference>
<feature type="domain" description="SWIM-type" evidence="3">
    <location>
        <begin position="513"/>
        <end position="545"/>
    </location>
</feature>
<gene>
    <name evidence="4" type="ORF">HPB48_020618</name>
</gene>
<dbReference type="Pfam" id="PF04434">
    <property type="entry name" value="SWIM"/>
    <property type="match status" value="1"/>
</dbReference>
<evidence type="ECO:0000259" key="3">
    <source>
        <dbReference type="PROSITE" id="PS50966"/>
    </source>
</evidence>
<dbReference type="EMBL" id="JABSTR010000007">
    <property type="protein sequence ID" value="KAH9374817.1"/>
    <property type="molecule type" value="Genomic_DNA"/>
</dbReference>
<feature type="region of interest" description="Disordered" evidence="2">
    <location>
        <begin position="677"/>
        <end position="725"/>
    </location>
</feature>
<feature type="compositionally biased region" description="Polar residues" evidence="2">
    <location>
        <begin position="571"/>
        <end position="580"/>
    </location>
</feature>
<feature type="region of interest" description="Disordered" evidence="2">
    <location>
        <begin position="571"/>
        <end position="596"/>
    </location>
</feature>
<dbReference type="GO" id="GO:0008270">
    <property type="term" value="F:zinc ion binding"/>
    <property type="evidence" value="ECO:0007669"/>
    <property type="project" value="UniProtKB-KW"/>
</dbReference>
<dbReference type="Proteomes" id="UP000821853">
    <property type="component" value="Chromosome 5"/>
</dbReference>